<proteinExistence type="predicted"/>
<dbReference type="SUPFAM" id="SSF57889">
    <property type="entry name" value="Cysteine-rich domain"/>
    <property type="match status" value="1"/>
</dbReference>
<evidence type="ECO:0000259" key="1">
    <source>
        <dbReference type="PROSITE" id="PS50003"/>
    </source>
</evidence>
<dbReference type="PROSITE" id="PS50003">
    <property type="entry name" value="PH_DOMAIN"/>
    <property type="match status" value="1"/>
</dbReference>
<protein>
    <recommendedName>
        <fullName evidence="1">PH domain-containing protein</fullName>
    </recommendedName>
</protein>
<reference evidence="2" key="1">
    <citation type="submission" date="2024-04" db="UniProtKB">
        <authorList>
            <consortium name="EnsemblMetazoa"/>
        </authorList>
    </citation>
    <scope>IDENTIFICATION</scope>
    <source>
        <strain evidence="2">EBRO</strain>
    </source>
</reference>
<dbReference type="InterPro" id="IPR001849">
    <property type="entry name" value="PH_domain"/>
</dbReference>
<dbReference type="InterPro" id="IPR046349">
    <property type="entry name" value="C1-like_sf"/>
</dbReference>
<feature type="domain" description="PH" evidence="1">
    <location>
        <begin position="1"/>
        <end position="22"/>
    </location>
</feature>
<evidence type="ECO:0000313" key="3">
    <source>
        <dbReference type="Proteomes" id="UP000075880"/>
    </source>
</evidence>
<evidence type="ECO:0000313" key="2">
    <source>
        <dbReference type="EnsemblMetazoa" id="ENSAATROPP000434"/>
    </source>
</evidence>
<dbReference type="Gene3D" id="3.30.60.20">
    <property type="match status" value="1"/>
</dbReference>
<sequence length="91" mass="10159">VLCAESRREMEDWLQALKAASAREFFEPGPPDQHDFLSGHHHWYATSHARPTYCNVCREALSGVTSHGLSCEVATCPCRPSAWYATKRAAP</sequence>
<organism evidence="2 3">
    <name type="scientific">Anopheles atroparvus</name>
    <name type="common">European mosquito</name>
    <dbReference type="NCBI Taxonomy" id="41427"/>
    <lineage>
        <taxon>Eukaryota</taxon>
        <taxon>Metazoa</taxon>
        <taxon>Ecdysozoa</taxon>
        <taxon>Arthropoda</taxon>
        <taxon>Hexapoda</taxon>
        <taxon>Insecta</taxon>
        <taxon>Pterygota</taxon>
        <taxon>Neoptera</taxon>
        <taxon>Endopterygota</taxon>
        <taxon>Diptera</taxon>
        <taxon>Nematocera</taxon>
        <taxon>Culicoidea</taxon>
        <taxon>Culicidae</taxon>
        <taxon>Anophelinae</taxon>
        <taxon>Anopheles</taxon>
    </lineage>
</organism>
<accession>A0AAG5CPD6</accession>
<dbReference type="Proteomes" id="UP000075880">
    <property type="component" value="Unassembled WGS sequence"/>
</dbReference>
<name>A0AAG5CPD6_ANOAO</name>
<dbReference type="AlphaFoldDB" id="A0AAG5CPD6"/>
<keyword evidence="3" id="KW-1185">Reference proteome</keyword>
<dbReference type="EnsemblMetazoa" id="ENSAATROPT000456">
    <property type="protein sequence ID" value="ENSAATROPP000434"/>
    <property type="gene ID" value="ENSAATROPG000375"/>
</dbReference>
<dbReference type="CDD" id="cd20800">
    <property type="entry name" value="C1_DGK_typeII_rpt1"/>
    <property type="match status" value="1"/>
</dbReference>